<keyword evidence="2" id="KW-1185">Reference proteome</keyword>
<organism evidence="1 2">
    <name type="scientific">Trema orientale</name>
    <name type="common">Charcoal tree</name>
    <name type="synonym">Celtis orientalis</name>
    <dbReference type="NCBI Taxonomy" id="63057"/>
    <lineage>
        <taxon>Eukaryota</taxon>
        <taxon>Viridiplantae</taxon>
        <taxon>Streptophyta</taxon>
        <taxon>Embryophyta</taxon>
        <taxon>Tracheophyta</taxon>
        <taxon>Spermatophyta</taxon>
        <taxon>Magnoliopsida</taxon>
        <taxon>eudicotyledons</taxon>
        <taxon>Gunneridae</taxon>
        <taxon>Pentapetalae</taxon>
        <taxon>rosids</taxon>
        <taxon>fabids</taxon>
        <taxon>Rosales</taxon>
        <taxon>Cannabaceae</taxon>
        <taxon>Trema</taxon>
    </lineage>
</organism>
<dbReference type="EMBL" id="JXTC01000166">
    <property type="protein sequence ID" value="PON84223.1"/>
    <property type="molecule type" value="Genomic_DNA"/>
</dbReference>
<reference evidence="2" key="1">
    <citation type="submission" date="2016-06" db="EMBL/GenBank/DDBJ databases">
        <title>Parallel loss of symbiosis genes in relatives of nitrogen-fixing non-legume Parasponia.</title>
        <authorList>
            <person name="Van Velzen R."/>
            <person name="Holmer R."/>
            <person name="Bu F."/>
            <person name="Rutten L."/>
            <person name="Van Zeijl A."/>
            <person name="Liu W."/>
            <person name="Santuari L."/>
            <person name="Cao Q."/>
            <person name="Sharma T."/>
            <person name="Shen D."/>
            <person name="Roswanjaya Y."/>
            <person name="Wardhani T."/>
            <person name="Kalhor M.S."/>
            <person name="Jansen J."/>
            <person name="Van den Hoogen J."/>
            <person name="Gungor B."/>
            <person name="Hartog M."/>
            <person name="Hontelez J."/>
            <person name="Verver J."/>
            <person name="Yang W.-C."/>
            <person name="Schijlen E."/>
            <person name="Repin R."/>
            <person name="Schilthuizen M."/>
            <person name="Schranz E."/>
            <person name="Heidstra R."/>
            <person name="Miyata K."/>
            <person name="Fedorova E."/>
            <person name="Kohlen W."/>
            <person name="Bisseling T."/>
            <person name="Smit S."/>
            <person name="Geurts R."/>
        </authorList>
    </citation>
    <scope>NUCLEOTIDE SEQUENCE [LARGE SCALE GENOMIC DNA]</scope>
    <source>
        <strain evidence="2">cv. RG33-2</strain>
    </source>
</reference>
<proteinExistence type="predicted"/>
<evidence type="ECO:0000313" key="1">
    <source>
        <dbReference type="EMBL" id="PON84223.1"/>
    </source>
</evidence>
<evidence type="ECO:0000313" key="2">
    <source>
        <dbReference type="Proteomes" id="UP000237000"/>
    </source>
</evidence>
<dbReference type="AlphaFoldDB" id="A0A2P5EF99"/>
<sequence>MGTGSNQLFQRFWPIQAQAWLFTKP</sequence>
<gene>
    <name evidence="1" type="ORF">TorRG33x02_199770</name>
</gene>
<dbReference type="Proteomes" id="UP000237000">
    <property type="component" value="Unassembled WGS sequence"/>
</dbReference>
<comment type="caution">
    <text evidence="1">The sequence shown here is derived from an EMBL/GenBank/DDBJ whole genome shotgun (WGS) entry which is preliminary data.</text>
</comment>
<accession>A0A2P5EF99</accession>
<name>A0A2P5EF99_TREOI</name>
<dbReference type="InParanoid" id="A0A2P5EF99"/>
<protein>
    <submittedName>
        <fullName evidence="1">Uncharacterized protein</fullName>
    </submittedName>
</protein>